<evidence type="ECO:0000313" key="5">
    <source>
        <dbReference type="Proteomes" id="UP000695022"/>
    </source>
</evidence>
<name>A0ABM1EM96_PRICU</name>
<feature type="domain" description="Rab-GAP TBC" evidence="4">
    <location>
        <begin position="119"/>
        <end position="304"/>
    </location>
</feature>
<keyword evidence="5" id="KW-1185">Reference proteome</keyword>
<dbReference type="GeneID" id="106813639"/>
<gene>
    <name evidence="6" type="primary">LOC106813639</name>
</gene>
<feature type="region of interest" description="Disordered" evidence="2">
    <location>
        <begin position="23"/>
        <end position="70"/>
    </location>
</feature>
<dbReference type="Pfam" id="PF00566">
    <property type="entry name" value="RabGAP-TBC"/>
    <property type="match status" value="1"/>
</dbReference>
<dbReference type="Gene3D" id="1.10.8.1310">
    <property type="match status" value="1"/>
</dbReference>
<keyword evidence="1" id="KW-0343">GTPase activation</keyword>
<feature type="transmembrane region" description="Helical" evidence="3">
    <location>
        <begin position="408"/>
        <end position="428"/>
    </location>
</feature>
<keyword evidence="3" id="KW-1133">Transmembrane helix</keyword>
<dbReference type="InterPro" id="IPR035969">
    <property type="entry name" value="Rab-GAP_TBC_sf"/>
</dbReference>
<reference evidence="6" key="1">
    <citation type="submission" date="2025-08" db="UniProtKB">
        <authorList>
            <consortium name="RefSeq"/>
        </authorList>
    </citation>
    <scope>IDENTIFICATION</scope>
</reference>
<dbReference type="SUPFAM" id="SSF47923">
    <property type="entry name" value="Ypt/Rab-GAP domain of gyp1p"/>
    <property type="match status" value="2"/>
</dbReference>
<dbReference type="PROSITE" id="PS50086">
    <property type="entry name" value="TBC_RABGAP"/>
    <property type="match status" value="1"/>
</dbReference>
<dbReference type="PANTHER" id="PTHR20913:SF7">
    <property type="entry name" value="RE60063P"/>
    <property type="match status" value="1"/>
</dbReference>
<keyword evidence="3" id="KW-0812">Transmembrane</keyword>
<evidence type="ECO:0000259" key="4">
    <source>
        <dbReference type="PROSITE" id="PS50086"/>
    </source>
</evidence>
<accession>A0ABM1EM96</accession>
<dbReference type="InterPro" id="IPR045913">
    <property type="entry name" value="TBC20/Gyp8-like"/>
</dbReference>
<protein>
    <submittedName>
        <fullName evidence="6">TBC1 domain family member 20-like</fullName>
    </submittedName>
</protein>
<dbReference type="RefSeq" id="XP_014673317.1">
    <property type="nucleotide sequence ID" value="XM_014817831.1"/>
</dbReference>
<organism evidence="5 6">
    <name type="scientific">Priapulus caudatus</name>
    <name type="common">Priapulid worm</name>
    <dbReference type="NCBI Taxonomy" id="37621"/>
    <lineage>
        <taxon>Eukaryota</taxon>
        <taxon>Metazoa</taxon>
        <taxon>Ecdysozoa</taxon>
        <taxon>Scalidophora</taxon>
        <taxon>Priapulida</taxon>
        <taxon>Priapulimorpha</taxon>
        <taxon>Priapulimorphida</taxon>
        <taxon>Priapulidae</taxon>
        <taxon>Priapulus</taxon>
    </lineage>
</organism>
<evidence type="ECO:0000256" key="1">
    <source>
        <dbReference type="ARBA" id="ARBA00022468"/>
    </source>
</evidence>
<proteinExistence type="predicted"/>
<dbReference type="SMART" id="SM00164">
    <property type="entry name" value="TBC"/>
    <property type="match status" value="1"/>
</dbReference>
<evidence type="ECO:0000313" key="6">
    <source>
        <dbReference type="RefSeq" id="XP_014673317.1"/>
    </source>
</evidence>
<evidence type="ECO:0000256" key="2">
    <source>
        <dbReference type="SAM" id="MobiDB-lite"/>
    </source>
</evidence>
<dbReference type="PANTHER" id="PTHR20913">
    <property type="entry name" value="TBC1 DOMAIN FAMILY MEMBER 20/GTPASE"/>
    <property type="match status" value="1"/>
</dbReference>
<dbReference type="Gene3D" id="1.10.472.80">
    <property type="entry name" value="Ypt/Rab-GAP domain of gyp1p, domain 3"/>
    <property type="match status" value="1"/>
</dbReference>
<dbReference type="Proteomes" id="UP000695022">
    <property type="component" value="Unplaced"/>
</dbReference>
<keyword evidence="3" id="KW-0472">Membrane</keyword>
<evidence type="ECO:0000256" key="3">
    <source>
        <dbReference type="SAM" id="Phobius"/>
    </source>
</evidence>
<sequence length="432" mass="49469">MAELETNHLPEVCRDKMYSNDSKHRTLSVSGTTDNIGIRQRRRLHAGQTDNHTDDDEVKSSPTKADRNLSLPGKQSAACAYCKGIPTTRQKYLLIVKALQSDPIDVITLKQCAISRGGLISDELRAKVWPHLLGIEVTQVKFLPESSLMKYREYKQVLLDVNRSLKRFPPGMEESQRLGMQDEMVSIIVQVLHNNPELCYYQGYHDIAVTFLLVTGQSLAYQILEKLSNEHLKDFMYKTMEKTTTILDYMLPLIGKSSPELRQFMERSGVGTIFCLSWLITWFGHVLPDFKHVVRLYDFFIACHPFMPIYLATAIVLHRESEILECECDMAMVHHLLSKIPADLPFERLITIAGDLFISYPPTDLEPEVILYRKNLELKNEENKEVVRRRNIGPSLSITPRFISKRGAAIWALSAAVGVCAYVVYHYGVRWY</sequence>
<dbReference type="InterPro" id="IPR000195">
    <property type="entry name" value="Rab-GAP-TBC_dom"/>
</dbReference>